<comment type="caution">
    <text evidence="4">The sequence shown here is derived from an EMBL/GenBank/DDBJ whole genome shotgun (WGS) entry which is preliminary data.</text>
</comment>
<organism evidence="4 5">
    <name type="scientific">Ottowia thiooxydans</name>
    <dbReference type="NCBI Taxonomy" id="219182"/>
    <lineage>
        <taxon>Bacteria</taxon>
        <taxon>Pseudomonadati</taxon>
        <taxon>Pseudomonadota</taxon>
        <taxon>Betaproteobacteria</taxon>
        <taxon>Burkholderiales</taxon>
        <taxon>Comamonadaceae</taxon>
        <taxon>Ottowia</taxon>
    </lineage>
</organism>
<keyword evidence="5" id="KW-1185">Reference proteome</keyword>
<proteinExistence type="predicted"/>
<sequence>MTTALTTTCRGFAAILALWAGAAWGQTTYDYSGPAYGAEAIAPYTASMNTSGWVRINDSGLPPNTGINLRPLLTDWSLSDGINTFTPANSALFSAYGNTNTSSVLSAFSVSVMLPLGPHTMGQRIDSLHIFEGGDVNVRHNGVCGGVNSATSLCESLGADGDTANFATYAYPGNLWRIRTTPTTPPTTTAVPTLGEWGLLLTGLLVAGFGVVAARNRRPRPAARS</sequence>
<evidence type="ECO:0000313" key="5">
    <source>
        <dbReference type="Proteomes" id="UP001549320"/>
    </source>
</evidence>
<dbReference type="Proteomes" id="UP001549320">
    <property type="component" value="Unassembled WGS sequence"/>
</dbReference>
<feature type="chain" id="PRO_5046868737" description="IPTL-CTERM protein sorting domain-containing protein" evidence="2">
    <location>
        <begin position="26"/>
        <end position="225"/>
    </location>
</feature>
<gene>
    <name evidence="4" type="ORF">ABIE13_001575</name>
</gene>
<keyword evidence="1" id="KW-1133">Transmembrane helix</keyword>
<dbReference type="EMBL" id="JBEPSH010000003">
    <property type="protein sequence ID" value="MET4576466.1"/>
    <property type="molecule type" value="Genomic_DNA"/>
</dbReference>
<dbReference type="Pfam" id="PF18203">
    <property type="entry name" value="IPTL-CTERM"/>
    <property type="match status" value="1"/>
</dbReference>
<feature type="signal peptide" evidence="2">
    <location>
        <begin position="1"/>
        <end position="25"/>
    </location>
</feature>
<keyword evidence="1" id="KW-0472">Membrane</keyword>
<keyword evidence="1" id="KW-0812">Transmembrane</keyword>
<feature type="domain" description="IPTL-CTERM protein sorting" evidence="3">
    <location>
        <begin position="189"/>
        <end position="215"/>
    </location>
</feature>
<evidence type="ECO:0000256" key="1">
    <source>
        <dbReference type="SAM" id="Phobius"/>
    </source>
</evidence>
<dbReference type="InterPro" id="IPR026442">
    <property type="entry name" value="IPTL_CTERM"/>
</dbReference>
<protein>
    <recommendedName>
        <fullName evidence="3">IPTL-CTERM protein sorting domain-containing protein</fullName>
    </recommendedName>
</protein>
<name>A0ABV2Q610_9BURK</name>
<feature type="transmembrane region" description="Helical" evidence="1">
    <location>
        <begin position="197"/>
        <end position="214"/>
    </location>
</feature>
<evidence type="ECO:0000313" key="4">
    <source>
        <dbReference type="EMBL" id="MET4576466.1"/>
    </source>
</evidence>
<dbReference type="RefSeq" id="WP_354442549.1">
    <property type="nucleotide sequence ID" value="NZ_JBEPSH010000003.1"/>
</dbReference>
<accession>A0ABV2Q610</accession>
<evidence type="ECO:0000256" key="2">
    <source>
        <dbReference type="SAM" id="SignalP"/>
    </source>
</evidence>
<reference evidence="4 5" key="1">
    <citation type="submission" date="2024-06" db="EMBL/GenBank/DDBJ databases">
        <title>Sorghum-associated microbial communities from plants grown in Nebraska, USA.</title>
        <authorList>
            <person name="Schachtman D."/>
        </authorList>
    </citation>
    <scope>NUCLEOTIDE SEQUENCE [LARGE SCALE GENOMIC DNA]</scope>
    <source>
        <strain evidence="4 5">2709</strain>
    </source>
</reference>
<keyword evidence="2" id="KW-0732">Signal</keyword>
<evidence type="ECO:0000259" key="3">
    <source>
        <dbReference type="Pfam" id="PF18203"/>
    </source>
</evidence>
<dbReference type="NCBIfam" id="TIGR04174">
    <property type="entry name" value="IPTL_CTERM"/>
    <property type="match status" value="1"/>
</dbReference>